<dbReference type="GO" id="GO:0006351">
    <property type="term" value="P:DNA-templated transcription"/>
    <property type="evidence" value="ECO:0007669"/>
    <property type="project" value="InterPro"/>
</dbReference>
<sequence length="647" mass="72120">MGRHVPTVAWTKCNVRLGQVGDKSADSTCSARYGPISTLELVSQNEFLSTDGHNLGSQMIHQIGLVTKTASNTTSKNKNQLLSDVVTTNSNISTNKLASSDSSHNGKSSSSRLPSYFKPPPSFMILEDVEHLDAIGAFSTPPNGLRDALLQSFLDYVHPLNAVLDVQDLFAMEGLTGDSTVSLLVFYTVMLGGSLFVDMKHLTEAGYATRKAARQSFYNKSKAVYEADYEQDKLCIAQALSLLSLWWETPGGHKGCWYWSGLAINLLHLVFLDIRRDEARLGRKSMGKWRRLWWSCFVRDRIIGIGMKLPTRLSIADYEMEILELDDFDLEGVTLCQLSLKETTKLSWCPEKFRGLYTLCIEEIKLCICIDHLICIGRIEPLNPESKIQELQSCESELQNWRSQLPEVAALSLDLDLMSDSNSILIKHHTTLRMMSYCVYAFTQRAYLILNLPDSQPLKNTVLKMQNLSRVNINSTADVMTKIAEELQERGLIRYMPHSAVFSFILVALMYLLDLTAVNGIEGISRSPNTSSSTSTPEGHDVNYSSPPYEWEIGQPAEISNPPNLETLGPRANDTLLIQAPQSSLQEASNGSLDVEGLKILDTSTASNEADTDVLLMSWLNNEWPMIGLELEALPEDIEMILPKSQS</sequence>
<keyword evidence="1" id="KW-0539">Nucleus</keyword>
<accession>A0A3E2GVU9</accession>
<dbReference type="Pfam" id="PF04082">
    <property type="entry name" value="Fungal_trans"/>
    <property type="match status" value="1"/>
</dbReference>
<feature type="non-terminal residue" evidence="4">
    <location>
        <position position="647"/>
    </location>
</feature>
<dbReference type="STRING" id="5539.A0A3E2GVU9"/>
<feature type="compositionally biased region" description="Low complexity" evidence="2">
    <location>
        <begin position="526"/>
        <end position="537"/>
    </location>
</feature>
<feature type="non-terminal residue" evidence="4">
    <location>
        <position position="1"/>
    </location>
</feature>
<keyword evidence="5" id="KW-1185">Reference proteome</keyword>
<protein>
    <recommendedName>
        <fullName evidence="3">Xylanolytic transcriptional activator regulatory domain-containing protein</fullName>
    </recommendedName>
</protein>
<evidence type="ECO:0000313" key="4">
    <source>
        <dbReference type="EMBL" id="RFU25132.1"/>
    </source>
</evidence>
<name>A0A3E2GVU9_SCYLI</name>
<proteinExistence type="predicted"/>
<dbReference type="CDD" id="cd12148">
    <property type="entry name" value="fungal_TF_MHR"/>
    <property type="match status" value="1"/>
</dbReference>
<evidence type="ECO:0000256" key="1">
    <source>
        <dbReference type="ARBA" id="ARBA00023242"/>
    </source>
</evidence>
<feature type="region of interest" description="Disordered" evidence="2">
    <location>
        <begin position="94"/>
        <end position="115"/>
    </location>
</feature>
<evidence type="ECO:0000256" key="2">
    <source>
        <dbReference type="SAM" id="MobiDB-lite"/>
    </source>
</evidence>
<feature type="compositionally biased region" description="Low complexity" evidence="2">
    <location>
        <begin position="99"/>
        <end position="111"/>
    </location>
</feature>
<reference evidence="4 5" key="1">
    <citation type="submission" date="2018-05" db="EMBL/GenBank/DDBJ databases">
        <title>Draft genome sequence of Scytalidium lignicola DSM 105466, a ubiquitous saprotrophic fungus.</title>
        <authorList>
            <person name="Buettner E."/>
            <person name="Gebauer A.M."/>
            <person name="Hofrichter M."/>
            <person name="Liers C."/>
            <person name="Kellner H."/>
        </authorList>
    </citation>
    <scope>NUCLEOTIDE SEQUENCE [LARGE SCALE GENOMIC DNA]</scope>
    <source>
        <strain evidence="4 5">DSM 105466</strain>
    </source>
</reference>
<dbReference type="Proteomes" id="UP000258309">
    <property type="component" value="Unassembled WGS sequence"/>
</dbReference>
<organism evidence="4 5">
    <name type="scientific">Scytalidium lignicola</name>
    <name type="common">Hyphomycete</name>
    <dbReference type="NCBI Taxonomy" id="5539"/>
    <lineage>
        <taxon>Eukaryota</taxon>
        <taxon>Fungi</taxon>
        <taxon>Dikarya</taxon>
        <taxon>Ascomycota</taxon>
        <taxon>Pezizomycotina</taxon>
        <taxon>Leotiomycetes</taxon>
        <taxon>Leotiomycetes incertae sedis</taxon>
        <taxon>Scytalidium</taxon>
    </lineage>
</organism>
<dbReference type="OrthoDB" id="4161332at2759"/>
<dbReference type="AlphaFoldDB" id="A0A3E2GVU9"/>
<evidence type="ECO:0000259" key="3">
    <source>
        <dbReference type="SMART" id="SM00906"/>
    </source>
</evidence>
<feature type="domain" description="Xylanolytic transcriptional activator regulatory" evidence="3">
    <location>
        <begin position="256"/>
        <end position="330"/>
    </location>
</feature>
<evidence type="ECO:0000313" key="5">
    <source>
        <dbReference type="Proteomes" id="UP000258309"/>
    </source>
</evidence>
<dbReference type="EMBL" id="NCSJ02000360">
    <property type="protein sequence ID" value="RFU25132.1"/>
    <property type="molecule type" value="Genomic_DNA"/>
</dbReference>
<gene>
    <name evidence="4" type="ORF">B7463_g11197</name>
</gene>
<dbReference type="SMART" id="SM00906">
    <property type="entry name" value="Fungal_trans"/>
    <property type="match status" value="1"/>
</dbReference>
<comment type="caution">
    <text evidence="4">The sequence shown here is derived from an EMBL/GenBank/DDBJ whole genome shotgun (WGS) entry which is preliminary data.</text>
</comment>
<dbReference type="PANTHER" id="PTHR47425">
    <property type="entry name" value="FARB-RELATED"/>
    <property type="match status" value="1"/>
</dbReference>
<dbReference type="InterPro" id="IPR052761">
    <property type="entry name" value="Fungal_Detox/Toxin_TFs"/>
</dbReference>
<dbReference type="GO" id="GO:0008270">
    <property type="term" value="F:zinc ion binding"/>
    <property type="evidence" value="ECO:0007669"/>
    <property type="project" value="InterPro"/>
</dbReference>
<dbReference type="PANTHER" id="PTHR47425:SF2">
    <property type="entry name" value="FARB-RELATED"/>
    <property type="match status" value="1"/>
</dbReference>
<dbReference type="GO" id="GO:0003677">
    <property type="term" value="F:DNA binding"/>
    <property type="evidence" value="ECO:0007669"/>
    <property type="project" value="InterPro"/>
</dbReference>
<dbReference type="InterPro" id="IPR007219">
    <property type="entry name" value="XnlR_reg_dom"/>
</dbReference>
<feature type="region of interest" description="Disordered" evidence="2">
    <location>
        <begin position="526"/>
        <end position="547"/>
    </location>
</feature>